<dbReference type="EMBL" id="CAIIXF020000012">
    <property type="protein sequence ID" value="CAH1801220.1"/>
    <property type="molecule type" value="Genomic_DNA"/>
</dbReference>
<dbReference type="GO" id="GO:0042256">
    <property type="term" value="P:cytosolic ribosome assembly"/>
    <property type="evidence" value="ECO:0007669"/>
    <property type="project" value="TreeGrafter"/>
</dbReference>
<keyword evidence="3" id="KW-1185">Reference proteome</keyword>
<dbReference type="GO" id="GO:0005759">
    <property type="term" value="C:mitochondrial matrix"/>
    <property type="evidence" value="ECO:0007669"/>
    <property type="project" value="InterPro"/>
</dbReference>
<dbReference type="PANTHER" id="PTHR10826">
    <property type="entry name" value="COMPLEMENT COMPONENT 1"/>
    <property type="match status" value="1"/>
</dbReference>
<comment type="similarity">
    <text evidence="1">Belongs to the MAM33 family.</text>
</comment>
<dbReference type="PANTHER" id="PTHR10826:SF1">
    <property type="entry name" value="COMPLEMENT COMPONENT 1 Q SUBCOMPONENT-BINDING PROTEIN, MITOCHONDRIAL"/>
    <property type="match status" value="1"/>
</dbReference>
<evidence type="ECO:0000313" key="2">
    <source>
        <dbReference type="EMBL" id="CAH1801220.1"/>
    </source>
</evidence>
<sequence>MAFAASRCLFNTVRTSLSKGSSLSSNVNASRSILRGESGRTFTRSMWHMSNQSKESDVNILLGKHAVWSKTCGCGMHTENTAMMLEYLKTDIENEKSTLQSVPPPKGYAVKQEGANITLTKQHGDTLITVKMNLNHSTPTDIDEAYEGEEAEAAEEAVPELVSVPDLEIFLTKGSGPSLFFWFQAMEGAIPAANPENVPEEEETEFPWPYSVFEVGFANPGDEKQDIKNYVISGQVMDGSLHDMHLNMLEDLGVDNQFLDELFKYTTAEEHRLYIKFLEQTKDFVAK</sequence>
<evidence type="ECO:0000313" key="3">
    <source>
        <dbReference type="Proteomes" id="UP000749559"/>
    </source>
</evidence>
<dbReference type="Proteomes" id="UP000749559">
    <property type="component" value="Unassembled WGS sequence"/>
</dbReference>
<dbReference type="OrthoDB" id="278212at2759"/>
<name>A0A8S4Q5S2_OWEFU</name>
<accession>A0A8S4Q5S2</accession>
<protein>
    <recommendedName>
        <fullName evidence="4">Complement component 1 Q subcomponent-binding protein, mitochondrial</fullName>
    </recommendedName>
</protein>
<dbReference type="InterPro" id="IPR036561">
    <property type="entry name" value="MAM33_sf"/>
</dbReference>
<dbReference type="AlphaFoldDB" id="A0A8S4Q5S2"/>
<dbReference type="Pfam" id="PF02330">
    <property type="entry name" value="MAM33"/>
    <property type="match status" value="2"/>
</dbReference>
<dbReference type="InterPro" id="IPR003428">
    <property type="entry name" value="MAM33"/>
</dbReference>
<dbReference type="SUPFAM" id="SSF54529">
    <property type="entry name" value="Mitochondrial glycoprotein MAM33-like"/>
    <property type="match status" value="1"/>
</dbReference>
<proteinExistence type="inferred from homology"/>
<evidence type="ECO:0008006" key="4">
    <source>
        <dbReference type="Google" id="ProtNLM"/>
    </source>
</evidence>
<evidence type="ECO:0000256" key="1">
    <source>
        <dbReference type="ARBA" id="ARBA00005457"/>
    </source>
</evidence>
<reference evidence="2" key="1">
    <citation type="submission" date="2022-03" db="EMBL/GenBank/DDBJ databases">
        <authorList>
            <person name="Martin C."/>
        </authorList>
    </citation>
    <scope>NUCLEOTIDE SEQUENCE</scope>
</reference>
<organism evidence="2 3">
    <name type="scientific">Owenia fusiformis</name>
    <name type="common">Polychaete worm</name>
    <dbReference type="NCBI Taxonomy" id="6347"/>
    <lineage>
        <taxon>Eukaryota</taxon>
        <taxon>Metazoa</taxon>
        <taxon>Spiralia</taxon>
        <taxon>Lophotrochozoa</taxon>
        <taxon>Annelida</taxon>
        <taxon>Polychaeta</taxon>
        <taxon>Sedentaria</taxon>
        <taxon>Canalipalpata</taxon>
        <taxon>Sabellida</taxon>
        <taxon>Oweniida</taxon>
        <taxon>Oweniidae</taxon>
        <taxon>Owenia</taxon>
    </lineage>
</organism>
<gene>
    <name evidence="2" type="ORF">OFUS_LOCUS25031</name>
</gene>
<dbReference type="Gene3D" id="3.10.280.10">
    <property type="entry name" value="Mitochondrial glycoprotein"/>
    <property type="match status" value="1"/>
</dbReference>
<comment type="caution">
    <text evidence="2">The sequence shown here is derived from an EMBL/GenBank/DDBJ whole genome shotgun (WGS) entry which is preliminary data.</text>
</comment>